<dbReference type="NCBIfam" id="TIGR02447">
    <property type="entry name" value="yiiD_Cterm"/>
    <property type="match status" value="1"/>
</dbReference>
<dbReference type="InterPro" id="IPR012660">
    <property type="entry name" value="YiiD_C"/>
</dbReference>
<dbReference type="Gene3D" id="3.10.129.10">
    <property type="entry name" value="Hotdog Thioesterase"/>
    <property type="match status" value="1"/>
</dbReference>
<evidence type="ECO:0000259" key="1">
    <source>
        <dbReference type="Pfam" id="PF09500"/>
    </source>
</evidence>
<accession>A0A1G6VD50</accession>
<proteinExistence type="predicted"/>
<name>A0A1G6VD50_9GAMM</name>
<feature type="domain" description="Thioesterase putative" evidence="1">
    <location>
        <begin position="30"/>
        <end position="161"/>
    </location>
</feature>
<protein>
    <submittedName>
        <fullName evidence="2">Thioesterase domain-containing protein, putative</fullName>
    </submittedName>
</protein>
<sequence>MLSMSQAAPLIAAPEATLGQDLERVLLSMPPLRAMGCRVASVEPERLVLAAPLDANVNDKGSAFGGSLAGLMTVACWGLFSARLKQAGLIAEVYVQDSHVQYFVPVLEDIEAEARLAEGEDIEAAIRSMRSRRKARLKLVASVRLKDGREAARLEGRFVALGAVG</sequence>
<dbReference type="AlphaFoldDB" id="A0A1G6VD50"/>
<evidence type="ECO:0000313" key="2">
    <source>
        <dbReference type="EMBL" id="SDD51532.1"/>
    </source>
</evidence>
<dbReference type="STRING" id="265719.SAMN04488509_10318"/>
<dbReference type="Pfam" id="PF09500">
    <property type="entry name" value="YiiD_C"/>
    <property type="match status" value="1"/>
</dbReference>
<dbReference type="SUPFAM" id="SSF54637">
    <property type="entry name" value="Thioesterase/thiol ester dehydrase-isomerase"/>
    <property type="match status" value="1"/>
</dbReference>
<dbReference type="InterPro" id="IPR029069">
    <property type="entry name" value="HotDog_dom_sf"/>
</dbReference>
<keyword evidence="3" id="KW-1185">Reference proteome</keyword>
<evidence type="ECO:0000313" key="3">
    <source>
        <dbReference type="Proteomes" id="UP000199603"/>
    </source>
</evidence>
<dbReference type="Proteomes" id="UP000199603">
    <property type="component" value="Unassembled WGS sequence"/>
</dbReference>
<dbReference type="EMBL" id="FNAG01000003">
    <property type="protein sequence ID" value="SDD51532.1"/>
    <property type="molecule type" value="Genomic_DNA"/>
</dbReference>
<gene>
    <name evidence="2" type="ORF">SAMN04488509_10318</name>
</gene>
<organism evidence="2 3">
    <name type="scientific">Aquimonas voraii</name>
    <dbReference type="NCBI Taxonomy" id="265719"/>
    <lineage>
        <taxon>Bacteria</taxon>
        <taxon>Pseudomonadati</taxon>
        <taxon>Pseudomonadota</taxon>
        <taxon>Gammaproteobacteria</taxon>
        <taxon>Lysobacterales</taxon>
        <taxon>Lysobacteraceae</taxon>
        <taxon>Aquimonas</taxon>
    </lineage>
</organism>
<reference evidence="2 3" key="1">
    <citation type="submission" date="2016-10" db="EMBL/GenBank/DDBJ databases">
        <authorList>
            <person name="de Groot N.N."/>
        </authorList>
    </citation>
    <scope>NUCLEOTIDE SEQUENCE [LARGE SCALE GENOMIC DNA]</scope>
    <source>
        <strain evidence="2 3">DSM 16957</strain>
    </source>
</reference>